<dbReference type="InterPro" id="IPR029058">
    <property type="entry name" value="AB_hydrolase_fold"/>
</dbReference>
<organism evidence="5 6">
    <name type="scientific">Paractinoplanes bogorensis</name>
    <dbReference type="NCBI Taxonomy" id="1610840"/>
    <lineage>
        <taxon>Bacteria</taxon>
        <taxon>Bacillati</taxon>
        <taxon>Actinomycetota</taxon>
        <taxon>Actinomycetes</taxon>
        <taxon>Micromonosporales</taxon>
        <taxon>Micromonosporaceae</taxon>
        <taxon>Paractinoplanes</taxon>
    </lineage>
</organism>
<dbReference type="Pfam" id="PF08530">
    <property type="entry name" value="PepX_C"/>
    <property type="match status" value="1"/>
</dbReference>
<dbReference type="Gene3D" id="2.60.120.260">
    <property type="entry name" value="Galactose-binding domain-like"/>
    <property type="match status" value="1"/>
</dbReference>
<sequence>MKRIKVLSAVTAAAIVTGVAGAAVAAEPNTRVPEGATWSQHYFPSADDSGAELHADVLLPDDLPKGGKVPVILSVGPYFGHAGQMKDEGHKTPGPSERFRPFVDGAGLMERGYAFVMVDSRGFGGSTGCLDFAGPGEQADVRAAIDWAASQPWSTGAVGMFGKSYDAITGLIGAGLNQDPLKAVVAQEPIWNPVNSPHTNGIPRVHMLSVSQVYNSIASLPGMTNDDKKYQANAAYEATNPHCLDENLAGYLIDDPESAHWRARDLPALAKGSDTPLFVTQGFIEDNTKPEDMDEFLAGHRGPTRAWLGQWNHVQGHEKTEDGQLKMGRDGWFTEVMSFYDEHLKGIEPKTEFPPYAVQDSNGKWRAQDTWPVVDRTATLSLGGGSYVDDGGADARKALDDAGLTEPPVPPNPNPDPEEGAGALEPVIPKNLAAVQLKRLQEGRTTSAVYKFSKPVAQATRLTGTPQVSLAARGTGNVMVKLYDVGPGGQAVIINENVSAVRAGRTTFDLKSTDWTLAAGHVLGVEIGTLQTGSWLDKPSRETIRVRDARLKLALDDPAGDVATEGQPSPFQALYLKRHQVNLTAALPASFTIPAP</sequence>
<feature type="signal peptide" evidence="3">
    <location>
        <begin position="1"/>
        <end position="22"/>
    </location>
</feature>
<dbReference type="Pfam" id="PF02129">
    <property type="entry name" value="Peptidase_S15"/>
    <property type="match status" value="1"/>
</dbReference>
<dbReference type="GO" id="GO:0016787">
    <property type="term" value="F:hydrolase activity"/>
    <property type="evidence" value="ECO:0007669"/>
    <property type="project" value="UniProtKB-KW"/>
</dbReference>
<comment type="caution">
    <text evidence="5">The sequence shown here is derived from an EMBL/GenBank/DDBJ whole genome shotgun (WGS) entry which is preliminary data.</text>
</comment>
<dbReference type="SMART" id="SM00939">
    <property type="entry name" value="PepX_C"/>
    <property type="match status" value="1"/>
</dbReference>
<keyword evidence="6" id="KW-1185">Reference proteome</keyword>
<feature type="chain" id="PRO_5045049717" evidence="3">
    <location>
        <begin position="23"/>
        <end position="596"/>
    </location>
</feature>
<evidence type="ECO:0000313" key="6">
    <source>
        <dbReference type="Proteomes" id="UP001519654"/>
    </source>
</evidence>
<proteinExistence type="predicted"/>
<gene>
    <name evidence="5" type="ORF">KOI35_10905</name>
</gene>
<accession>A0ABS5YKT0</accession>
<dbReference type="RefSeq" id="WP_215786151.1">
    <property type="nucleotide sequence ID" value="NZ_JAHKKG010000003.1"/>
</dbReference>
<feature type="domain" description="Xaa-Pro dipeptidyl-peptidase C-terminal" evidence="4">
    <location>
        <begin position="337"/>
        <end position="564"/>
    </location>
</feature>
<protein>
    <submittedName>
        <fullName evidence="5">CocE/NonD family hydrolase</fullName>
    </submittedName>
</protein>
<keyword evidence="3" id="KW-0732">Signal</keyword>
<evidence type="ECO:0000313" key="5">
    <source>
        <dbReference type="EMBL" id="MBU2663998.1"/>
    </source>
</evidence>
<dbReference type="InterPro" id="IPR005674">
    <property type="entry name" value="CocE/Ser_esterase"/>
</dbReference>
<keyword evidence="1 5" id="KW-0378">Hydrolase</keyword>
<dbReference type="SUPFAM" id="SSF49785">
    <property type="entry name" value="Galactose-binding domain-like"/>
    <property type="match status" value="1"/>
</dbReference>
<evidence type="ECO:0000256" key="2">
    <source>
        <dbReference type="SAM" id="MobiDB-lite"/>
    </source>
</evidence>
<feature type="region of interest" description="Disordered" evidence="2">
    <location>
        <begin position="401"/>
        <end position="422"/>
    </location>
</feature>
<name>A0ABS5YKT0_9ACTN</name>
<dbReference type="Proteomes" id="UP001519654">
    <property type="component" value="Unassembled WGS sequence"/>
</dbReference>
<dbReference type="NCBIfam" id="TIGR00976">
    <property type="entry name" value="CocE_NonD"/>
    <property type="match status" value="1"/>
</dbReference>
<reference evidence="5 6" key="1">
    <citation type="submission" date="2021-06" db="EMBL/GenBank/DDBJ databases">
        <title>Actinoplanes lichenicola sp. nov., and Actinoplanes ovalisporus sp. nov., isolated from lichen in Thailand.</title>
        <authorList>
            <person name="Saeng-In P."/>
            <person name="Kanchanasin P."/>
            <person name="Yuki M."/>
            <person name="Kudo T."/>
            <person name="Ohkuma M."/>
            <person name="Phongsopitanun W."/>
            <person name="Tanasupawat S."/>
        </authorList>
    </citation>
    <scope>NUCLEOTIDE SEQUENCE [LARGE SCALE GENOMIC DNA]</scope>
    <source>
        <strain evidence="5 6">NBRC 110975</strain>
    </source>
</reference>
<dbReference type="Gene3D" id="3.40.50.1820">
    <property type="entry name" value="alpha/beta hydrolase"/>
    <property type="match status" value="2"/>
</dbReference>
<dbReference type="InterPro" id="IPR013736">
    <property type="entry name" value="Xaa-Pro_dipept_C"/>
</dbReference>
<dbReference type="InterPro" id="IPR000383">
    <property type="entry name" value="Xaa-Pro-like_dom"/>
</dbReference>
<dbReference type="InterPro" id="IPR008979">
    <property type="entry name" value="Galactose-bd-like_sf"/>
</dbReference>
<dbReference type="SUPFAM" id="SSF53474">
    <property type="entry name" value="alpha/beta-Hydrolases"/>
    <property type="match status" value="1"/>
</dbReference>
<evidence type="ECO:0000259" key="4">
    <source>
        <dbReference type="SMART" id="SM00939"/>
    </source>
</evidence>
<dbReference type="EMBL" id="JAHKKG010000003">
    <property type="protein sequence ID" value="MBU2663998.1"/>
    <property type="molecule type" value="Genomic_DNA"/>
</dbReference>
<evidence type="ECO:0000256" key="1">
    <source>
        <dbReference type="ARBA" id="ARBA00022801"/>
    </source>
</evidence>
<evidence type="ECO:0000256" key="3">
    <source>
        <dbReference type="SAM" id="SignalP"/>
    </source>
</evidence>